<protein>
    <recommendedName>
        <fullName evidence="5">PKD domain-containing protein</fullName>
    </recommendedName>
</protein>
<dbReference type="EMBL" id="JADIKG010000010">
    <property type="protein sequence ID" value="MFK2872561.1"/>
    <property type="molecule type" value="Genomic_DNA"/>
</dbReference>
<dbReference type="PROSITE" id="PS51257">
    <property type="entry name" value="PROKAR_LIPOPROTEIN"/>
    <property type="match status" value="1"/>
</dbReference>
<sequence>MKISRKPVIFAVSLAAALALGACGKKEEASAPPPAPAPAPAATQPAPTPAPAAPAAVSVTSVDLGSAVDADQKITTATTSFTPKDTIYASIATGGAGTAAFGVKWSYQDGQTVKEDTKTINPTGPANTEFHISKPSGWPTGNYKVDISLNGQSVASKDFSVK</sequence>
<dbReference type="RefSeq" id="WP_284400176.1">
    <property type="nucleotide sequence ID" value="NZ_BSNQ01000005.1"/>
</dbReference>
<comment type="caution">
    <text evidence="3">The sequence shown here is derived from an EMBL/GenBank/DDBJ whole genome shotgun (WGS) entry which is preliminary data.</text>
</comment>
<evidence type="ECO:0000256" key="1">
    <source>
        <dbReference type="SAM" id="MobiDB-lite"/>
    </source>
</evidence>
<feature type="signal peptide" evidence="2">
    <location>
        <begin position="1"/>
        <end position="21"/>
    </location>
</feature>
<organism evidence="3 4">
    <name type="scientific">Dyella lipolytica</name>
    <dbReference type="NCBI Taxonomy" id="1867835"/>
    <lineage>
        <taxon>Bacteria</taxon>
        <taxon>Pseudomonadati</taxon>
        <taxon>Pseudomonadota</taxon>
        <taxon>Gammaproteobacteria</taxon>
        <taxon>Lysobacterales</taxon>
        <taxon>Rhodanobacteraceae</taxon>
        <taxon>Dyella</taxon>
    </lineage>
</organism>
<name>A0ABW8IRK2_9GAMM</name>
<accession>A0ABW8IRK2</accession>
<feature type="region of interest" description="Disordered" evidence="1">
    <location>
        <begin position="26"/>
        <end position="56"/>
    </location>
</feature>
<dbReference type="Gene3D" id="2.60.40.1930">
    <property type="match status" value="1"/>
</dbReference>
<keyword evidence="2" id="KW-0732">Signal</keyword>
<feature type="chain" id="PRO_5045931186" description="PKD domain-containing protein" evidence="2">
    <location>
        <begin position="22"/>
        <end position="162"/>
    </location>
</feature>
<gene>
    <name evidence="3" type="ORF">ISP13_03385</name>
</gene>
<evidence type="ECO:0000313" key="3">
    <source>
        <dbReference type="EMBL" id="MFK2872561.1"/>
    </source>
</evidence>
<evidence type="ECO:0000313" key="4">
    <source>
        <dbReference type="Proteomes" id="UP001620405"/>
    </source>
</evidence>
<dbReference type="Proteomes" id="UP001620405">
    <property type="component" value="Unassembled WGS sequence"/>
</dbReference>
<feature type="region of interest" description="Disordered" evidence="1">
    <location>
        <begin position="116"/>
        <end position="135"/>
    </location>
</feature>
<proteinExistence type="predicted"/>
<evidence type="ECO:0000256" key="2">
    <source>
        <dbReference type="SAM" id="SignalP"/>
    </source>
</evidence>
<evidence type="ECO:0008006" key="5">
    <source>
        <dbReference type="Google" id="ProtNLM"/>
    </source>
</evidence>
<reference evidence="3 4" key="1">
    <citation type="submission" date="2020-10" db="EMBL/GenBank/DDBJ databases">
        <title>Phylogeny of dyella-like bacteria.</title>
        <authorList>
            <person name="Fu J."/>
        </authorList>
    </citation>
    <scope>NUCLEOTIDE SEQUENCE [LARGE SCALE GENOMIC DNA]</scope>
    <source>
        <strain evidence="3 4">DHOB07</strain>
    </source>
</reference>
<keyword evidence="4" id="KW-1185">Reference proteome</keyword>